<dbReference type="eggNOG" id="KOG3061">
    <property type="taxonomic scope" value="Eukaryota"/>
</dbReference>
<keyword evidence="4" id="KW-1185">Reference proteome</keyword>
<dbReference type="GO" id="GO:0043248">
    <property type="term" value="P:proteasome assembly"/>
    <property type="evidence" value="ECO:0007669"/>
    <property type="project" value="InterPro"/>
</dbReference>
<reference evidence="3 4" key="1">
    <citation type="journal article" date="2012" name="Genome Biol.">
        <title>The genome of the polar eukaryotic microalga coccomyxa subellipsoidea reveals traits of cold adaptation.</title>
        <authorList>
            <person name="Blanc G."/>
            <person name="Agarkova I."/>
            <person name="Grimwood J."/>
            <person name="Kuo A."/>
            <person name="Brueggeman A."/>
            <person name="Dunigan D."/>
            <person name="Gurnon J."/>
            <person name="Ladunga I."/>
            <person name="Lindquist E."/>
            <person name="Lucas S."/>
            <person name="Pangilinan J."/>
            <person name="Proschold T."/>
            <person name="Salamov A."/>
            <person name="Schmutz J."/>
            <person name="Weeks D."/>
            <person name="Yamada T."/>
            <person name="Claverie J.M."/>
            <person name="Grigoriev I."/>
            <person name="Van Etten J."/>
            <person name="Lomsadze A."/>
            <person name="Borodovsky M."/>
        </authorList>
    </citation>
    <scope>NUCLEOTIDE SEQUENCE [LARGE SCALE GENOMIC DNA]</scope>
    <source>
        <strain evidence="3 4">C-169</strain>
    </source>
</reference>
<sequence length="137" mass="15085">MDEQKALPHMVQPHDALRLGISSLKDQASVVHPVEAIQKNHPKNQEELKLGMLRNLYGSALPARMQLDKQILSKVGRLPGMPSSQLGLQSLTGELDDFGFESYIGLPEDSESPGPDMHSLMEAKHKLGLQPVTRSII</sequence>
<dbReference type="PANTHER" id="PTHR12828:SF3">
    <property type="entry name" value="PROTEASOME MATURATION PROTEIN"/>
    <property type="match status" value="1"/>
</dbReference>
<dbReference type="GO" id="GO:0005634">
    <property type="term" value="C:nucleus"/>
    <property type="evidence" value="ECO:0007669"/>
    <property type="project" value="TreeGrafter"/>
</dbReference>
<keyword evidence="3" id="KW-0647">Proteasome</keyword>
<dbReference type="STRING" id="574566.I0Z4B7"/>
<name>I0Z4B7_COCSC</name>
<dbReference type="InterPro" id="IPR008012">
    <property type="entry name" value="Ump1"/>
</dbReference>
<dbReference type="GO" id="GO:0000502">
    <property type="term" value="C:proteasome complex"/>
    <property type="evidence" value="ECO:0007669"/>
    <property type="project" value="UniProtKB-KW"/>
</dbReference>
<proteinExistence type="inferred from homology"/>
<protein>
    <submittedName>
        <fullName evidence="3">Proteasome maturation factor UMP1</fullName>
    </submittedName>
</protein>
<dbReference type="OrthoDB" id="15001at2759"/>
<dbReference type="Pfam" id="PF05348">
    <property type="entry name" value="UMP1"/>
    <property type="match status" value="1"/>
</dbReference>
<dbReference type="Proteomes" id="UP000007264">
    <property type="component" value="Unassembled WGS sequence"/>
</dbReference>
<keyword evidence="1" id="KW-0143">Chaperone</keyword>
<dbReference type="KEGG" id="csl:COCSUDRAFT_32660"/>
<comment type="similarity">
    <text evidence="2">Belongs to the POMP/UMP1 family.</text>
</comment>
<evidence type="ECO:0000313" key="4">
    <source>
        <dbReference type="Proteomes" id="UP000007264"/>
    </source>
</evidence>
<evidence type="ECO:0000313" key="3">
    <source>
        <dbReference type="EMBL" id="EIE25486.1"/>
    </source>
</evidence>
<dbReference type="EMBL" id="AGSI01000004">
    <property type="protein sequence ID" value="EIE25486.1"/>
    <property type="molecule type" value="Genomic_DNA"/>
</dbReference>
<dbReference type="RefSeq" id="XP_005650030.1">
    <property type="nucleotide sequence ID" value="XM_005649973.1"/>
</dbReference>
<dbReference type="PANTHER" id="PTHR12828">
    <property type="entry name" value="PROTEASOME MATURATION PROTEIN UMP1"/>
    <property type="match status" value="1"/>
</dbReference>
<evidence type="ECO:0000256" key="2">
    <source>
        <dbReference type="ARBA" id="ARBA00043974"/>
    </source>
</evidence>
<organism evidence="3 4">
    <name type="scientific">Coccomyxa subellipsoidea (strain C-169)</name>
    <name type="common">Green microalga</name>
    <dbReference type="NCBI Taxonomy" id="574566"/>
    <lineage>
        <taxon>Eukaryota</taxon>
        <taxon>Viridiplantae</taxon>
        <taxon>Chlorophyta</taxon>
        <taxon>core chlorophytes</taxon>
        <taxon>Trebouxiophyceae</taxon>
        <taxon>Trebouxiophyceae incertae sedis</taxon>
        <taxon>Coccomyxaceae</taxon>
        <taxon>Coccomyxa</taxon>
        <taxon>Coccomyxa subellipsoidea</taxon>
    </lineage>
</organism>
<dbReference type="AlphaFoldDB" id="I0Z4B7"/>
<dbReference type="GeneID" id="17043488"/>
<accession>I0Z4B7</accession>
<gene>
    <name evidence="3" type="ORF">COCSUDRAFT_32660</name>
</gene>
<dbReference type="GO" id="GO:0005737">
    <property type="term" value="C:cytoplasm"/>
    <property type="evidence" value="ECO:0007669"/>
    <property type="project" value="TreeGrafter"/>
</dbReference>
<evidence type="ECO:0000256" key="1">
    <source>
        <dbReference type="ARBA" id="ARBA00023186"/>
    </source>
</evidence>
<comment type="caution">
    <text evidence="3">The sequence shown here is derived from an EMBL/GenBank/DDBJ whole genome shotgun (WGS) entry which is preliminary data.</text>
</comment>